<keyword evidence="3" id="KW-1185">Reference proteome</keyword>
<dbReference type="InterPro" id="IPR009061">
    <property type="entry name" value="DNA-bd_dom_put_sf"/>
</dbReference>
<name>A0ABV9S2G2_9PSEU</name>
<dbReference type="Pfam" id="PF13411">
    <property type="entry name" value="MerR_1"/>
    <property type="match status" value="1"/>
</dbReference>
<evidence type="ECO:0000313" key="2">
    <source>
        <dbReference type="EMBL" id="MFC4854725.1"/>
    </source>
</evidence>
<sequence length="191" mass="20900">MSDELYTLEQLSERVADLLAADYDGQRSGRVRELPNARTIRWYTTIGLVDRPLATRGRVALYGERHALQLAAIKKLQARGLALAEVQERLLGSTDAELARLAEVTYDIDVVHLSPEVSAVADELARRIAAPAPDTVTNVVPAFRIGDTVTVVLDGVTRNLDHTDIAELTAAAAPLLDAIDRLGLTPRKERR</sequence>
<feature type="domain" description="HTH merR-type" evidence="1">
    <location>
        <begin position="36"/>
        <end position="92"/>
    </location>
</feature>
<protein>
    <submittedName>
        <fullName evidence="2">MerR family transcriptional regulator</fullName>
    </submittedName>
</protein>
<dbReference type="PROSITE" id="PS50937">
    <property type="entry name" value="HTH_MERR_2"/>
    <property type="match status" value="1"/>
</dbReference>
<dbReference type="InterPro" id="IPR000551">
    <property type="entry name" value="MerR-type_HTH_dom"/>
</dbReference>
<gene>
    <name evidence="2" type="ORF">ACFPCV_14550</name>
</gene>
<evidence type="ECO:0000313" key="3">
    <source>
        <dbReference type="Proteomes" id="UP001595859"/>
    </source>
</evidence>
<dbReference type="SUPFAM" id="SSF46955">
    <property type="entry name" value="Putative DNA-binding domain"/>
    <property type="match status" value="1"/>
</dbReference>
<dbReference type="Proteomes" id="UP001595859">
    <property type="component" value="Unassembled WGS sequence"/>
</dbReference>
<dbReference type="EMBL" id="JBHSIS010000006">
    <property type="protein sequence ID" value="MFC4854725.1"/>
    <property type="molecule type" value="Genomic_DNA"/>
</dbReference>
<reference evidence="3" key="1">
    <citation type="journal article" date="2019" name="Int. J. Syst. Evol. Microbiol.">
        <title>The Global Catalogue of Microorganisms (GCM) 10K type strain sequencing project: providing services to taxonomists for standard genome sequencing and annotation.</title>
        <authorList>
            <consortium name="The Broad Institute Genomics Platform"/>
            <consortium name="The Broad Institute Genome Sequencing Center for Infectious Disease"/>
            <person name="Wu L."/>
            <person name="Ma J."/>
        </authorList>
    </citation>
    <scope>NUCLEOTIDE SEQUENCE [LARGE SCALE GENOMIC DNA]</scope>
    <source>
        <strain evidence="3">ZS-22-S1</strain>
    </source>
</reference>
<dbReference type="RefSeq" id="WP_378056653.1">
    <property type="nucleotide sequence ID" value="NZ_JBHSIS010000006.1"/>
</dbReference>
<comment type="caution">
    <text evidence="2">The sequence shown here is derived from an EMBL/GenBank/DDBJ whole genome shotgun (WGS) entry which is preliminary data.</text>
</comment>
<proteinExistence type="predicted"/>
<accession>A0ABV9S2G2</accession>
<dbReference type="Gene3D" id="1.10.1660.10">
    <property type="match status" value="1"/>
</dbReference>
<organism evidence="2 3">
    <name type="scientific">Actinophytocola glycyrrhizae</name>
    <dbReference type="NCBI Taxonomy" id="2044873"/>
    <lineage>
        <taxon>Bacteria</taxon>
        <taxon>Bacillati</taxon>
        <taxon>Actinomycetota</taxon>
        <taxon>Actinomycetes</taxon>
        <taxon>Pseudonocardiales</taxon>
        <taxon>Pseudonocardiaceae</taxon>
    </lineage>
</organism>
<evidence type="ECO:0000259" key="1">
    <source>
        <dbReference type="PROSITE" id="PS50937"/>
    </source>
</evidence>